<dbReference type="EMBL" id="CP111018">
    <property type="protein sequence ID" value="WAR10554.1"/>
    <property type="molecule type" value="Genomic_DNA"/>
</dbReference>
<gene>
    <name evidence="2" type="ORF">MAR_035630</name>
</gene>
<organism evidence="2 3">
    <name type="scientific">Mya arenaria</name>
    <name type="common">Soft-shell clam</name>
    <dbReference type="NCBI Taxonomy" id="6604"/>
    <lineage>
        <taxon>Eukaryota</taxon>
        <taxon>Metazoa</taxon>
        <taxon>Spiralia</taxon>
        <taxon>Lophotrochozoa</taxon>
        <taxon>Mollusca</taxon>
        <taxon>Bivalvia</taxon>
        <taxon>Autobranchia</taxon>
        <taxon>Heteroconchia</taxon>
        <taxon>Euheterodonta</taxon>
        <taxon>Imparidentia</taxon>
        <taxon>Neoheterodontei</taxon>
        <taxon>Myida</taxon>
        <taxon>Myoidea</taxon>
        <taxon>Myidae</taxon>
        <taxon>Mya</taxon>
    </lineage>
</organism>
<keyword evidence="1" id="KW-0732">Signal</keyword>
<dbReference type="Proteomes" id="UP001164746">
    <property type="component" value="Chromosome 7"/>
</dbReference>
<evidence type="ECO:0000313" key="3">
    <source>
        <dbReference type="Proteomes" id="UP001164746"/>
    </source>
</evidence>
<feature type="chain" id="PRO_5045858546" evidence="1">
    <location>
        <begin position="18"/>
        <end position="121"/>
    </location>
</feature>
<evidence type="ECO:0000313" key="2">
    <source>
        <dbReference type="EMBL" id="WAR10554.1"/>
    </source>
</evidence>
<proteinExistence type="predicted"/>
<evidence type="ECO:0000256" key="1">
    <source>
        <dbReference type="SAM" id="SignalP"/>
    </source>
</evidence>
<reference evidence="2" key="1">
    <citation type="submission" date="2022-11" db="EMBL/GenBank/DDBJ databases">
        <title>Centuries of genome instability and evolution in soft-shell clam transmissible cancer (bioRxiv).</title>
        <authorList>
            <person name="Hart S.F.M."/>
            <person name="Yonemitsu M.A."/>
            <person name="Giersch R.M."/>
            <person name="Beal B.F."/>
            <person name="Arriagada G."/>
            <person name="Davis B.W."/>
            <person name="Ostrander E.A."/>
            <person name="Goff S.P."/>
            <person name="Metzger M.J."/>
        </authorList>
    </citation>
    <scope>NUCLEOTIDE SEQUENCE</scope>
    <source>
        <strain evidence="2">MELC-2E11</strain>
        <tissue evidence="2">Siphon/mantle</tissue>
    </source>
</reference>
<sequence length="121" mass="13771">MTSLITSLNFTLWLVQAFQGFAVYLRHLGASMANIISDQILKNQAMTSNLITVHCKMNEQENISDTLKSLSKEKKQWCIFEINMAGMETIYKRMCKNGCLVIALYETDAVPAKQMPFELLD</sequence>
<accession>A0ABY7ENL7</accession>
<feature type="signal peptide" evidence="1">
    <location>
        <begin position="1"/>
        <end position="17"/>
    </location>
</feature>
<keyword evidence="3" id="KW-1185">Reference proteome</keyword>
<protein>
    <submittedName>
        <fullName evidence="2">Uncharacterized protein</fullName>
    </submittedName>
</protein>
<name>A0ABY7ENL7_MYAAR</name>